<dbReference type="FunFam" id="1.20.58.60:FF:000059">
    <property type="entry name" value="Spectrin beta chain"/>
    <property type="match status" value="1"/>
</dbReference>
<evidence type="ECO:0000256" key="3">
    <source>
        <dbReference type="ARBA" id="ARBA00004514"/>
    </source>
</evidence>
<dbReference type="CDD" id="cd00176">
    <property type="entry name" value="SPEC"/>
    <property type="match status" value="9"/>
</dbReference>
<proteinExistence type="inferred from homology"/>
<keyword evidence="7 18" id="KW-0963">Cytoplasm</keyword>
<feature type="compositionally biased region" description="Polar residues" evidence="20">
    <location>
        <begin position="2122"/>
        <end position="2145"/>
    </location>
</feature>
<dbReference type="FunFam" id="1.20.58.60:FF:000083">
    <property type="entry name" value="Spectrin beta chain"/>
    <property type="match status" value="1"/>
</dbReference>
<keyword evidence="14 18" id="KW-0009">Actin-binding</keyword>
<dbReference type="CDD" id="cd10571">
    <property type="entry name" value="PH_beta_spectrin"/>
    <property type="match status" value="1"/>
</dbReference>
<dbReference type="InterPro" id="IPR002017">
    <property type="entry name" value="Spectrin_repeat"/>
</dbReference>
<dbReference type="PANTHER" id="PTHR11915">
    <property type="entry name" value="SPECTRIN/FILAMIN RELATED CYTOSKELETAL PROTEIN"/>
    <property type="match status" value="1"/>
</dbReference>
<evidence type="ECO:0000256" key="15">
    <source>
        <dbReference type="ARBA" id="ARBA00023212"/>
    </source>
</evidence>
<keyword evidence="19" id="KW-0175">Coiled coil</keyword>
<dbReference type="PRINTS" id="PR00683">
    <property type="entry name" value="SPECTRINPH"/>
</dbReference>
<dbReference type="SUPFAM" id="SSF50729">
    <property type="entry name" value="PH domain-like"/>
    <property type="match status" value="1"/>
</dbReference>
<dbReference type="Proteomes" id="UP000694621">
    <property type="component" value="Unplaced"/>
</dbReference>
<dbReference type="GO" id="GO:0005886">
    <property type="term" value="C:plasma membrane"/>
    <property type="evidence" value="ECO:0007669"/>
    <property type="project" value="UniProtKB-SubCell"/>
</dbReference>
<evidence type="ECO:0000256" key="5">
    <source>
        <dbReference type="ARBA" id="ARBA00022467"/>
    </source>
</evidence>
<evidence type="ECO:0000256" key="13">
    <source>
        <dbReference type="ARBA" id="ARBA00023180"/>
    </source>
</evidence>
<dbReference type="Pfam" id="PF00307">
    <property type="entry name" value="CH"/>
    <property type="match status" value="2"/>
</dbReference>
<evidence type="ECO:0000256" key="9">
    <source>
        <dbReference type="ARBA" id="ARBA00022737"/>
    </source>
</evidence>
<dbReference type="FunFam" id="1.20.58.60:FF:000018">
    <property type="entry name" value="Spectrin beta chain"/>
    <property type="match status" value="1"/>
</dbReference>
<evidence type="ECO:0000313" key="23">
    <source>
        <dbReference type="Ensembl" id="ENSAMXP00005038622.1"/>
    </source>
</evidence>
<evidence type="ECO:0000256" key="8">
    <source>
        <dbReference type="ARBA" id="ARBA00022553"/>
    </source>
</evidence>
<dbReference type="Gene3D" id="1.10.418.10">
    <property type="entry name" value="Calponin-like domain"/>
    <property type="match status" value="2"/>
</dbReference>
<keyword evidence="8" id="KW-0597">Phosphoprotein</keyword>
<dbReference type="GO" id="GO:0021556">
    <property type="term" value="P:central nervous system formation"/>
    <property type="evidence" value="ECO:0007669"/>
    <property type="project" value="UniProtKB-ARBA"/>
</dbReference>
<dbReference type="InterPro" id="IPR001605">
    <property type="entry name" value="PH_dom-spectrin-type"/>
</dbReference>
<dbReference type="SUPFAM" id="SSF47576">
    <property type="entry name" value="Calponin-homology domain, CH-domain"/>
    <property type="match status" value="1"/>
</dbReference>
<dbReference type="PIRSF" id="PIRSF002297">
    <property type="entry name" value="Spectrin_beta_subunit"/>
    <property type="match status" value="1"/>
</dbReference>
<evidence type="ECO:0000256" key="18">
    <source>
        <dbReference type="PIRNR" id="PIRNR002297"/>
    </source>
</evidence>
<dbReference type="GO" id="GO:0008091">
    <property type="term" value="C:spectrin"/>
    <property type="evidence" value="ECO:0007669"/>
    <property type="project" value="InterPro"/>
</dbReference>
<evidence type="ECO:0000256" key="10">
    <source>
        <dbReference type="ARBA" id="ARBA00022860"/>
    </source>
</evidence>
<dbReference type="SMART" id="SM00150">
    <property type="entry name" value="SPEC"/>
    <property type="match status" value="17"/>
</dbReference>
<evidence type="ECO:0000256" key="7">
    <source>
        <dbReference type="ARBA" id="ARBA00022490"/>
    </source>
</evidence>
<evidence type="ECO:0000313" key="24">
    <source>
        <dbReference type="Proteomes" id="UP000694621"/>
    </source>
</evidence>
<dbReference type="GO" id="GO:0031430">
    <property type="term" value="C:M band"/>
    <property type="evidence" value="ECO:0007669"/>
    <property type="project" value="UniProtKB-SubCell"/>
</dbReference>
<dbReference type="PROSITE" id="PS50003">
    <property type="entry name" value="PH_DOMAIN"/>
    <property type="match status" value="1"/>
</dbReference>
<protein>
    <recommendedName>
        <fullName evidence="18">Spectrin beta chain</fullName>
    </recommendedName>
</protein>
<keyword evidence="12" id="KW-0472">Membrane</keyword>
<keyword evidence="11" id="KW-0007">Acetylation</keyword>
<comment type="subcellular location">
    <subcellularLocation>
        <location evidence="2">Cell membrane</location>
        <topology evidence="2">Peripheral membrane protein</topology>
        <orientation evidence="2">Cytoplasmic side</orientation>
    </subcellularLocation>
    <subcellularLocation>
        <location evidence="1">Cytoplasm</location>
        <location evidence="1">Cytoskeleton</location>
    </subcellularLocation>
    <subcellularLocation>
        <location evidence="3">Cytoplasm</location>
        <location evidence="3">Cytosol</location>
    </subcellularLocation>
    <subcellularLocation>
        <location evidence="16">Cytoplasm</location>
        <location evidence="16">Myofibril</location>
        <location evidence="16">Sarcomere</location>
        <location evidence="16">M line</location>
    </subcellularLocation>
</comment>
<dbReference type="GO" id="GO:0005829">
    <property type="term" value="C:cytosol"/>
    <property type="evidence" value="ECO:0007669"/>
    <property type="project" value="UniProtKB-SubCell"/>
</dbReference>
<dbReference type="FunFam" id="1.20.58.60:FF:000033">
    <property type="entry name" value="Spectrin beta chain"/>
    <property type="match status" value="1"/>
</dbReference>
<dbReference type="GO" id="GO:0005634">
    <property type="term" value="C:nucleus"/>
    <property type="evidence" value="ECO:0007669"/>
    <property type="project" value="UniProtKB-ARBA"/>
</dbReference>
<feature type="region of interest" description="Disordered" evidence="20">
    <location>
        <begin position="2088"/>
        <end position="2145"/>
    </location>
</feature>
<feature type="coiled-coil region" evidence="19">
    <location>
        <begin position="1095"/>
        <end position="1122"/>
    </location>
</feature>
<dbReference type="FunFam" id="1.20.58.60:FF:000028">
    <property type="entry name" value="Spectrin beta chain"/>
    <property type="match status" value="1"/>
</dbReference>
<keyword evidence="15 18" id="KW-0206">Cytoskeleton</keyword>
<feature type="domain" description="PH" evidence="21">
    <location>
        <begin position="2145"/>
        <end position="2243"/>
    </location>
</feature>
<dbReference type="FunFam" id="1.10.418.10:FF:000003">
    <property type="entry name" value="Spectrin beta chain"/>
    <property type="match status" value="1"/>
</dbReference>
<dbReference type="FunFam" id="1.20.58.60:FF:000019">
    <property type="entry name" value="Spectrin beta chain"/>
    <property type="match status" value="1"/>
</dbReference>
<reference evidence="23" key="1">
    <citation type="submission" date="2025-08" db="UniProtKB">
        <authorList>
            <consortium name="Ensembl"/>
        </authorList>
    </citation>
    <scope>IDENTIFICATION</scope>
</reference>
<dbReference type="InterPro" id="IPR001589">
    <property type="entry name" value="Actinin_actin-bd_CS"/>
</dbReference>
<dbReference type="FunFam" id="1.10.418.10:FF:000004">
    <property type="entry name" value="Spectrin beta chain"/>
    <property type="match status" value="1"/>
</dbReference>
<dbReference type="Gene3D" id="2.30.29.30">
    <property type="entry name" value="Pleckstrin-homology domain (PH domain)/Phosphotyrosine-binding domain (PTB)"/>
    <property type="match status" value="1"/>
</dbReference>
<comment type="similarity">
    <text evidence="4 18">Belongs to the spectrin family.</text>
</comment>
<organism evidence="23 24">
    <name type="scientific">Astyanax mexicanus</name>
    <name type="common">Blind cave fish</name>
    <name type="synonym">Astyanax fasciatus mexicanus</name>
    <dbReference type="NCBI Taxonomy" id="7994"/>
    <lineage>
        <taxon>Eukaryota</taxon>
        <taxon>Metazoa</taxon>
        <taxon>Chordata</taxon>
        <taxon>Craniata</taxon>
        <taxon>Vertebrata</taxon>
        <taxon>Euteleostomi</taxon>
        <taxon>Actinopterygii</taxon>
        <taxon>Neopterygii</taxon>
        <taxon>Teleostei</taxon>
        <taxon>Ostariophysi</taxon>
        <taxon>Characiformes</taxon>
        <taxon>Characoidei</taxon>
        <taxon>Acestrorhamphidae</taxon>
        <taxon>Acestrorhamphinae</taxon>
        <taxon>Astyanax</taxon>
    </lineage>
</organism>
<accession>A0A8B9KRZ0</accession>
<dbReference type="FunFam" id="1.20.58.60:FF:000153">
    <property type="entry name" value="Spectrin beta chain"/>
    <property type="match status" value="1"/>
</dbReference>
<dbReference type="Ensembl" id="ENSAMXT00005042065.1">
    <property type="protein sequence ID" value="ENSAMXP00005038622.1"/>
    <property type="gene ID" value="ENSAMXG00005017864.1"/>
</dbReference>
<dbReference type="GO" id="GO:0051693">
    <property type="term" value="P:actin filament capping"/>
    <property type="evidence" value="ECO:0007669"/>
    <property type="project" value="UniProtKB-UniRule"/>
</dbReference>
<evidence type="ECO:0000259" key="22">
    <source>
        <dbReference type="PROSITE" id="PS50021"/>
    </source>
</evidence>
<feature type="compositionally biased region" description="Basic and acidic residues" evidence="20">
    <location>
        <begin position="2088"/>
        <end position="2097"/>
    </location>
</feature>
<evidence type="ECO:0000259" key="21">
    <source>
        <dbReference type="PROSITE" id="PS50003"/>
    </source>
</evidence>
<feature type="domain" description="Calponin-homology (CH)" evidence="22">
    <location>
        <begin position="53"/>
        <end position="157"/>
    </location>
</feature>
<dbReference type="InterPro" id="IPR011993">
    <property type="entry name" value="PH-like_dom_sf"/>
</dbReference>
<evidence type="ECO:0000256" key="2">
    <source>
        <dbReference type="ARBA" id="ARBA00004413"/>
    </source>
</evidence>
<evidence type="ECO:0000256" key="11">
    <source>
        <dbReference type="ARBA" id="ARBA00022990"/>
    </source>
</evidence>
<sequence>MTTVAAEFDHMDIQQQYQDTVNNRWDEDWDNENSSARLFERSRIKALADEREAVQKKTFTKWVNSHLARVSCRITDLYMDLRDGRMLIKLLEVLSGERLPKPTKGRMRIHCLENVDKALQFLKEQRVHLENMGSHDIVDGNHRLTLGLIWTIILRFQIQDISVETEDNKEKRSAKDALLLWCQMKTAGYPNVNIHNFTTSWRDGMAFNALIHKHRPDLIDFDKLKKSNAHYNLQNAFNLAEQHLGLTKLLDPEDISVDHPDEKSVITYVVTYYHYFSKMKALKVEGKRIGKVLDNAIETEKMIEKYESLASDLLEWIEQTIIILNNRKFANSLVGVQQQLQAFNTYRTVEKPPKFTEKGNLEVLLFTIQSKMRANNQKVYMPREGKLISDINKAWERLEKAEHERELALRNELIRQEKLEQLARRFDRKAAMRETWLSENQRLVSQDNFGFDLQAVEAATKKHEAIETDIAAYEERVQAVVSVARELEAENYHDIKRITARKDNVLRLWEYLLELLKARRQRLEMNLGLQRVFQEMLYIMDWMDEMKMLLLSQDYGKHLLGVEDLLQKHALVEADIGIQADRVRNVNSNAQKFAIDDDGYKPCDPQVIRDRVAHLEFCYQELTQLAAERRARLEESRRLWKFFWEMAEEEGWIREKEQILSSDDVGKDLTGAVRLLSQHRALEDEMSGRAGHLQHTVREGLAMADAGHFGETRIRERVAEVQAQWAALEQLAAVRKARLEEACGLHQFQADADDVDAWTLDALRIVSSGDVGHDEFSTQALVKTHKDAAAEVASYRPVIDALHEQSRALPPELAESADVSGRLAGIEERYKEVAELTRLRKQALQDALALYKMFSEADACEVWIDEKEQWLNSMEIPEKLEDLEVIQHRFESLEPEMNNQASRVAVVNQIARQLMHSGHPSEKDIKAQQDKLNTRQVPKYLVDQKKESLNSALGVQNYHLDCNETKSWIREKTKVIESTQELGNDLTGVMALQRKLTGMERDLAAIEAKLGDLKGEAERLAGEHPEQAKAITGRLAEIDSVWEEMKDTLRNREASLGEASKLQQFLRELDDFQSWLSRTQTAIASEDMPNTLAEAEKLLAQHEGIKNEINNYEEDYQKMRDMGEMVTQGQTDAQYMFLRQRLQALDTGWNELHKMWENRQNLLSQSHAYQLFLRDTKQAEAFLNNQEYVLAHTEMPTTLEGAEAAIKKQEDFMTTMDANEEKINSVVEAGRRLASDGNINTDRIQERAASIDERYTEHKKNREAAVELLMRLKDNRDLQKFLQDCQELSLWTNEKMLTAQDMSYDEARNLHSKWLKHQAFMAELQSNKEWLDKIEKEGMQLVAEKPETEAIVKEKLSALQKQWQELESTTQTKAQCLFDANKAELFTQSCADLDKWLGGLEGQIQSDDYGKDLTSVNILLKKQQMLENQVEVRKREVEELQSQAHVLRQEGKDTDEVDGRREVVEKKFQEMLDPLMKRKNFLMASREIHQFNRDVEDEILWVEERMPIATSTDHGHNLQTVQLLIKKNQTLQKEIQGHQPRCDDIFERSQSILKEDSPSVEAIKARLSDLQTLWDLIIQETEKRHERLEEAHKAQQYYFDAAEAEAWMSEQELYMMSEEKAKDEQSSVTMLKKHQILEQAVEDYAETVHQLSKTSRGLVAANHPESERIGMRQSQVDKLYAGLKDLSEERRGKLDERFRLFQLNREVDDLEQWIAEREVVAGSHELGQDYEHVTMLQERFREFARDTGNIGQERVDSVNRMADELINAGHTDAATVAEWKDGLNEAWADLLELIDTRTQILAASYELHKFYHDAKEILSRILDKHKMLPEELGRDQNTVETLQRMHTTFEHDIQALGTQVRQLQEDAVRLQSAYAGDKADDIQRRETEVLDAWRNLLEACEGRRARLLDTGDKFRFFSMVRDLMLWMEDVIRLIEAQEKPRDVSSVELLMNNHQGIKAEIDARNDSFTACIELGKSLLARKHYASEEIKDKLLQLTDKRKEMIDKWEDRWEWLRLILEVHQFSRDAGVAEAWLLGQEPYLSSREMGQSVDDVEKLIKRHEAFEKSAATWEERFSALERLTTMELLEVRRQQEEEERRRKPPTPEPEEIQEQSSKEPSPIPSPTSGRRTKGSQSSTLPAKGQDSPSAQLEGLLHRKHEWEGHNKKASNRSWHNVYCVINNQEMGFYKDNKNAGQGIPYHNEIPVSLKDAVCEVAVDYKKKKHVFKLRVTDGNEYLFQAKDDTKMTKQHPHVSNKEPSLSHTLPSPYCSVSQYRSISRPLVSVRKTH</sequence>
<dbReference type="GO" id="GO:0005200">
    <property type="term" value="F:structural constituent of cytoskeleton"/>
    <property type="evidence" value="ECO:0007669"/>
    <property type="project" value="UniProtKB-UniRule"/>
</dbReference>
<evidence type="ECO:0000256" key="12">
    <source>
        <dbReference type="ARBA" id="ARBA00023136"/>
    </source>
</evidence>
<feature type="domain" description="Calponin-homology (CH)" evidence="22">
    <location>
        <begin position="172"/>
        <end position="277"/>
    </location>
</feature>
<dbReference type="PROSITE" id="PS00020">
    <property type="entry name" value="ACTININ_2"/>
    <property type="match status" value="1"/>
</dbReference>
<keyword evidence="9" id="KW-0677">Repeat</keyword>
<feature type="coiled-coil region" evidence="19">
    <location>
        <begin position="456"/>
        <end position="490"/>
    </location>
</feature>
<evidence type="ECO:0000256" key="1">
    <source>
        <dbReference type="ARBA" id="ARBA00004245"/>
    </source>
</evidence>
<dbReference type="GO" id="GO:0005516">
    <property type="term" value="F:calmodulin binding"/>
    <property type="evidence" value="ECO:0007669"/>
    <property type="project" value="UniProtKB-KW"/>
</dbReference>
<dbReference type="GO" id="GO:0072659">
    <property type="term" value="P:protein localization to plasma membrane"/>
    <property type="evidence" value="ECO:0007669"/>
    <property type="project" value="UniProtKB-ARBA"/>
</dbReference>
<evidence type="ECO:0000256" key="14">
    <source>
        <dbReference type="ARBA" id="ARBA00023203"/>
    </source>
</evidence>
<evidence type="ECO:0000256" key="17">
    <source>
        <dbReference type="ARBA" id="ARBA00053223"/>
    </source>
</evidence>
<feature type="coiled-coil region" evidence="19">
    <location>
        <begin position="989"/>
        <end position="1023"/>
    </location>
</feature>
<dbReference type="SMART" id="SM00033">
    <property type="entry name" value="CH"/>
    <property type="match status" value="2"/>
</dbReference>
<dbReference type="InterPro" id="IPR041681">
    <property type="entry name" value="PH_9"/>
</dbReference>
<dbReference type="Pfam" id="PF00435">
    <property type="entry name" value="Spectrin"/>
    <property type="match status" value="17"/>
</dbReference>
<dbReference type="PROSITE" id="PS50021">
    <property type="entry name" value="CH"/>
    <property type="match status" value="2"/>
</dbReference>
<dbReference type="SUPFAM" id="SSF46966">
    <property type="entry name" value="Spectrin repeat"/>
    <property type="match status" value="15"/>
</dbReference>
<evidence type="ECO:0000256" key="6">
    <source>
        <dbReference type="ARBA" id="ARBA00022475"/>
    </source>
</evidence>
<keyword evidence="5 18" id="KW-0117">Actin capping</keyword>
<dbReference type="FunFam" id="1.20.58.60:FF:000099">
    <property type="entry name" value="Spectrin beta chain"/>
    <property type="match status" value="1"/>
</dbReference>
<dbReference type="InterPro" id="IPR001849">
    <property type="entry name" value="PH_domain"/>
</dbReference>
<comment type="function">
    <text evidence="17">Fodrin, which seems to be involved in secretion, interacts with calmodulin in a calcium-dependent manner and is thus candidate for the calcium-dependent movement of the cytoskeleton at the membrane. Plays a critical role in central nervous system development and function.</text>
</comment>
<keyword evidence="10" id="KW-0112">Calmodulin-binding</keyword>
<keyword evidence="13" id="KW-0325">Glycoprotein</keyword>
<dbReference type="GO" id="GO:0005543">
    <property type="term" value="F:phospholipid binding"/>
    <property type="evidence" value="ECO:0007669"/>
    <property type="project" value="InterPro"/>
</dbReference>
<dbReference type="FunFam" id="1.20.58.60:FF:000158">
    <property type="entry name" value="Spectrin beta chain"/>
    <property type="match status" value="1"/>
</dbReference>
<dbReference type="InterPro" id="IPR016343">
    <property type="entry name" value="Spectrin_bsu"/>
</dbReference>
<evidence type="ECO:0000256" key="4">
    <source>
        <dbReference type="ARBA" id="ARBA00006826"/>
    </source>
</evidence>
<dbReference type="InterPro" id="IPR001715">
    <property type="entry name" value="CH_dom"/>
</dbReference>
<dbReference type="SMART" id="SM00233">
    <property type="entry name" value="PH"/>
    <property type="match status" value="1"/>
</dbReference>
<dbReference type="FunFam" id="1.20.58.60:FF:000105">
    <property type="entry name" value="Spectrin beta chain"/>
    <property type="match status" value="1"/>
</dbReference>
<keyword evidence="6" id="KW-1003">Cell membrane</keyword>
<dbReference type="FunFam" id="1.20.58.60:FF:000011">
    <property type="entry name" value="Spectrin beta chain"/>
    <property type="match status" value="1"/>
</dbReference>
<dbReference type="Gene3D" id="1.20.58.60">
    <property type="match status" value="11"/>
</dbReference>
<dbReference type="InterPro" id="IPR018159">
    <property type="entry name" value="Spectrin/alpha-actinin"/>
</dbReference>
<evidence type="ECO:0000256" key="19">
    <source>
        <dbReference type="SAM" id="Coils"/>
    </source>
</evidence>
<dbReference type="PROSITE" id="PS00019">
    <property type="entry name" value="ACTININ_1"/>
    <property type="match status" value="1"/>
</dbReference>
<name>A0A8B9KRZ0_ASTMX</name>
<feature type="coiled-coil region" evidence="19">
    <location>
        <begin position="1423"/>
        <end position="1450"/>
    </location>
</feature>
<evidence type="ECO:0000256" key="16">
    <source>
        <dbReference type="ARBA" id="ARBA00037833"/>
    </source>
</evidence>
<dbReference type="CDD" id="cd21248">
    <property type="entry name" value="CH_SPTB_like_rpt2"/>
    <property type="match status" value="1"/>
</dbReference>
<dbReference type="Pfam" id="PF15410">
    <property type="entry name" value="PH_9"/>
    <property type="match status" value="1"/>
</dbReference>
<dbReference type="FunFam" id="2.30.29.30:FF:000024">
    <property type="entry name" value="Spectrin beta chain"/>
    <property type="match status" value="1"/>
</dbReference>
<dbReference type="GO" id="GO:0003779">
    <property type="term" value="F:actin binding"/>
    <property type="evidence" value="ECO:0007669"/>
    <property type="project" value="UniProtKB-KW"/>
</dbReference>
<dbReference type="InterPro" id="IPR036872">
    <property type="entry name" value="CH_dom_sf"/>
</dbReference>
<evidence type="ECO:0000256" key="20">
    <source>
        <dbReference type="SAM" id="MobiDB-lite"/>
    </source>
</evidence>